<accession>H0HNG6</accession>
<keyword evidence="2" id="KW-1185">Reference proteome</keyword>
<sequence>MLGRWMVAGMVVLIGLAWLARFDVNGVSRGDGWPGAYIVDRWTGEIKFCSAVRCASTRDGPANE</sequence>
<dbReference type="Proteomes" id="UP000003250">
    <property type="component" value="Unassembled WGS sequence"/>
</dbReference>
<reference evidence="1 2" key="1">
    <citation type="journal article" date="2012" name="J. Bacteriol.">
        <title>Draft Genome Sequence of Mesorhizobium alhagi CCNWXJ12-2T, a Novel Salt-Resistant Species Isolated from the Desert of Northwestern China.</title>
        <authorList>
            <person name="Zhou M."/>
            <person name="Chen W."/>
            <person name="Chen H."/>
            <person name="Wei G."/>
        </authorList>
    </citation>
    <scope>NUCLEOTIDE SEQUENCE [LARGE SCALE GENOMIC DNA]</scope>
    <source>
        <strain evidence="1 2">CCNWXJ12-2</strain>
    </source>
</reference>
<name>H0HNG6_9HYPH</name>
<proteinExistence type="predicted"/>
<organism evidence="1 2">
    <name type="scientific">Mesorhizobium alhagi CCNWXJ12-2</name>
    <dbReference type="NCBI Taxonomy" id="1107882"/>
    <lineage>
        <taxon>Bacteria</taxon>
        <taxon>Pseudomonadati</taxon>
        <taxon>Pseudomonadota</taxon>
        <taxon>Alphaproteobacteria</taxon>
        <taxon>Hyphomicrobiales</taxon>
        <taxon>Phyllobacteriaceae</taxon>
        <taxon>Allomesorhizobium</taxon>
    </lineage>
</organism>
<dbReference type="AlphaFoldDB" id="H0HNG6"/>
<protein>
    <submittedName>
        <fullName evidence="1">Uncharacterized protein</fullName>
    </submittedName>
</protein>
<evidence type="ECO:0000313" key="1">
    <source>
        <dbReference type="EMBL" id="EHK57738.1"/>
    </source>
</evidence>
<gene>
    <name evidence="1" type="ORF">MAXJ12_08444</name>
</gene>
<dbReference type="EMBL" id="AHAM01000057">
    <property type="protein sequence ID" value="EHK57738.1"/>
    <property type="molecule type" value="Genomic_DNA"/>
</dbReference>
<evidence type="ECO:0000313" key="2">
    <source>
        <dbReference type="Proteomes" id="UP000003250"/>
    </source>
</evidence>